<dbReference type="InterPro" id="IPR005828">
    <property type="entry name" value="MFS_sugar_transport-like"/>
</dbReference>
<name>A0AAD1U8W8_EUPCR</name>
<evidence type="ECO:0000256" key="13">
    <source>
        <dbReference type="ARBA" id="ARBA00044710"/>
    </source>
</evidence>
<evidence type="ECO:0000256" key="2">
    <source>
        <dbReference type="ARBA" id="ARBA00010992"/>
    </source>
</evidence>
<dbReference type="SUPFAM" id="SSF103473">
    <property type="entry name" value="MFS general substrate transporter"/>
    <property type="match status" value="1"/>
</dbReference>
<feature type="domain" description="Major facilitator superfamily (MFS) profile" evidence="17">
    <location>
        <begin position="1"/>
        <end position="454"/>
    </location>
</feature>
<dbReference type="Proteomes" id="UP001295684">
    <property type="component" value="Unassembled WGS sequence"/>
</dbReference>
<comment type="similarity">
    <text evidence="2">Belongs to the major facilitator superfamily. Sugar transporter (TC 2.A.1.1) family.</text>
</comment>
<feature type="transmembrane region" description="Helical" evidence="15">
    <location>
        <begin position="293"/>
        <end position="313"/>
    </location>
</feature>
<evidence type="ECO:0000256" key="1">
    <source>
        <dbReference type="ARBA" id="ARBA00004141"/>
    </source>
</evidence>
<comment type="subcellular location">
    <subcellularLocation>
        <location evidence="1">Membrane</location>
        <topology evidence="1">Multi-pass membrane protein</topology>
    </subcellularLocation>
</comment>
<feature type="transmembrane region" description="Helical" evidence="15">
    <location>
        <begin position="178"/>
        <end position="201"/>
    </location>
</feature>
<dbReference type="PRINTS" id="PR00171">
    <property type="entry name" value="SUGRTRNSPORT"/>
</dbReference>
<dbReference type="PANTHER" id="PTHR48020:SF12">
    <property type="entry name" value="PROTON MYO-INOSITOL COTRANSPORTER"/>
    <property type="match status" value="1"/>
</dbReference>
<comment type="catalytic activity">
    <reaction evidence="12">
        <text>D-glucosamine(out) = D-glucosamine(in)</text>
        <dbReference type="Rhea" id="RHEA:78423"/>
        <dbReference type="ChEBI" id="CHEBI:58723"/>
    </reaction>
    <physiologicalReaction direction="left-to-right" evidence="12">
        <dbReference type="Rhea" id="RHEA:78424"/>
    </physiologicalReaction>
</comment>
<feature type="transmembrane region" description="Helical" evidence="15">
    <location>
        <begin position="48"/>
        <end position="67"/>
    </location>
</feature>
<dbReference type="PANTHER" id="PTHR48020">
    <property type="entry name" value="PROTON MYO-INOSITOL COTRANSPORTER"/>
    <property type="match status" value="1"/>
</dbReference>
<reference evidence="18" key="1">
    <citation type="submission" date="2023-07" db="EMBL/GenBank/DDBJ databases">
        <authorList>
            <consortium name="AG Swart"/>
            <person name="Singh M."/>
            <person name="Singh A."/>
            <person name="Seah K."/>
            <person name="Emmerich C."/>
        </authorList>
    </citation>
    <scope>NUCLEOTIDE SEQUENCE</scope>
    <source>
        <strain evidence="18">DP1</strain>
    </source>
</reference>
<dbReference type="PROSITE" id="PS00217">
    <property type="entry name" value="SUGAR_TRANSPORT_2"/>
    <property type="match status" value="1"/>
</dbReference>
<evidence type="ECO:0000256" key="14">
    <source>
        <dbReference type="ARBA" id="ARBA00044780"/>
    </source>
</evidence>
<comment type="catalytic activity">
    <reaction evidence="9">
        <text>D-glucose(out) = D-glucose(in)</text>
        <dbReference type="Rhea" id="RHEA:60376"/>
        <dbReference type="ChEBI" id="CHEBI:4167"/>
    </reaction>
    <physiologicalReaction direction="left-to-right" evidence="9">
        <dbReference type="Rhea" id="RHEA:60377"/>
    </physiologicalReaction>
</comment>
<evidence type="ECO:0000256" key="4">
    <source>
        <dbReference type="ARBA" id="ARBA00022448"/>
    </source>
</evidence>
<dbReference type="InterPro" id="IPR003663">
    <property type="entry name" value="Sugar/inositol_transpt"/>
</dbReference>
<dbReference type="Pfam" id="PF00083">
    <property type="entry name" value="Sugar_tr"/>
    <property type="match status" value="1"/>
</dbReference>
<dbReference type="AlphaFoldDB" id="A0AAD1U8W8"/>
<keyword evidence="6 15" id="KW-1133">Transmembrane helix</keyword>
<keyword evidence="4" id="KW-0813">Transport</keyword>
<evidence type="ECO:0000256" key="15">
    <source>
        <dbReference type="SAM" id="Phobius"/>
    </source>
</evidence>
<keyword evidence="16" id="KW-0732">Signal</keyword>
<comment type="catalytic activity">
    <reaction evidence="13">
        <text>D-fructose(out) = D-fructose(in)</text>
        <dbReference type="Rhea" id="RHEA:60372"/>
        <dbReference type="ChEBI" id="CHEBI:37721"/>
    </reaction>
    <physiologicalReaction direction="left-to-right" evidence="13">
        <dbReference type="Rhea" id="RHEA:60373"/>
    </physiologicalReaction>
</comment>
<evidence type="ECO:0000256" key="8">
    <source>
        <dbReference type="ARBA" id="ARBA00044637"/>
    </source>
</evidence>
<dbReference type="EMBL" id="CAMPGE010005262">
    <property type="protein sequence ID" value="CAI2364113.1"/>
    <property type="molecule type" value="Genomic_DNA"/>
</dbReference>
<dbReference type="GO" id="GO:0022857">
    <property type="term" value="F:transmembrane transporter activity"/>
    <property type="evidence" value="ECO:0007669"/>
    <property type="project" value="InterPro"/>
</dbReference>
<dbReference type="GO" id="GO:0016020">
    <property type="term" value="C:membrane"/>
    <property type="evidence" value="ECO:0007669"/>
    <property type="project" value="UniProtKB-SubCell"/>
</dbReference>
<feature type="transmembrane region" description="Helical" evidence="15">
    <location>
        <begin position="136"/>
        <end position="158"/>
    </location>
</feature>
<dbReference type="PROSITE" id="PS50850">
    <property type="entry name" value="MFS"/>
    <property type="match status" value="1"/>
</dbReference>
<gene>
    <name evidence="18" type="ORF">ECRASSUSDP1_LOCUS5454</name>
</gene>
<proteinExistence type="inferred from homology"/>
<feature type="transmembrane region" description="Helical" evidence="15">
    <location>
        <begin position="320"/>
        <end position="339"/>
    </location>
</feature>
<feature type="transmembrane region" description="Helical" evidence="15">
    <location>
        <begin position="392"/>
        <end position="414"/>
    </location>
</feature>
<evidence type="ECO:0000256" key="16">
    <source>
        <dbReference type="SAM" id="SignalP"/>
    </source>
</evidence>
<evidence type="ECO:0000256" key="7">
    <source>
        <dbReference type="ARBA" id="ARBA00023136"/>
    </source>
</evidence>
<feature type="transmembrane region" description="Helical" evidence="15">
    <location>
        <begin position="351"/>
        <end position="380"/>
    </location>
</feature>
<keyword evidence="5 15" id="KW-0812">Transmembrane</keyword>
<feature type="transmembrane region" description="Helical" evidence="15">
    <location>
        <begin position="102"/>
        <end position="124"/>
    </location>
</feature>
<comment type="catalytic activity">
    <reaction evidence="8">
        <text>D-galactose(in) = D-galactose(out)</text>
        <dbReference type="Rhea" id="RHEA:34915"/>
        <dbReference type="ChEBI" id="CHEBI:4139"/>
    </reaction>
    <physiologicalReaction direction="right-to-left" evidence="8">
        <dbReference type="Rhea" id="RHEA:34917"/>
    </physiologicalReaction>
</comment>
<dbReference type="Gene3D" id="1.20.1250.20">
    <property type="entry name" value="MFS general substrate transporter like domains"/>
    <property type="match status" value="1"/>
</dbReference>
<evidence type="ECO:0000256" key="6">
    <source>
        <dbReference type="ARBA" id="ARBA00022989"/>
    </source>
</evidence>
<comment type="catalytic activity">
    <reaction evidence="11">
        <text>D-mannose(out) = D-mannose(in)</text>
        <dbReference type="Rhea" id="RHEA:78391"/>
        <dbReference type="ChEBI" id="CHEBI:4208"/>
    </reaction>
    <physiologicalReaction direction="left-to-right" evidence="11">
        <dbReference type="Rhea" id="RHEA:78392"/>
    </physiologicalReaction>
</comment>
<keyword evidence="7 15" id="KW-0472">Membrane</keyword>
<feature type="transmembrane region" description="Helical" evidence="15">
    <location>
        <begin position="426"/>
        <end position="450"/>
    </location>
</feature>
<dbReference type="InterPro" id="IPR050814">
    <property type="entry name" value="Myo-inositol_Transporter"/>
</dbReference>
<comment type="caution">
    <text evidence="18">The sequence shown here is derived from an EMBL/GenBank/DDBJ whole genome shotgun (WGS) entry which is preliminary data.</text>
</comment>
<evidence type="ECO:0000256" key="12">
    <source>
        <dbReference type="ARBA" id="ARBA00044668"/>
    </source>
</evidence>
<sequence length="474" mass="54121">MHSNLFLFLWCSVIALGNFHYGYSLNEIDQISNITPCIYNFLPGSREWYNLLFTQIIPMMAALVSYFVYKVSPLGKRKIMLFIAATVILSSCIKMFRSLSTLIIGQMITGACTGVSSIICPLFIAEICPLKYRGGYIGLAQLFITIGIMTSLITGLTFPNFSEPENKGYCDDFDDQLSWRYLFIVPAIPSAIQIILLLLFFKEENPNFYGRRASSSYQRLEEDSDPAEDRTHSLNMLLPQEVYRETSGDKSLFNISQTQRCLSQFFQQLTGINMIIYYSHFFKLHNDMNQLNLRLLVGLCNFVMTPISLYIAAVTRRKPLFLIGFMICAACNTMLFQVFDIEELGDSISLGSLYTIFAISFIMLFIIAFSLTLGTITWVYTAEVMNDWEMGIANMTHWSTNFMINLLPTLAALLDPSHETDKNQDRYTGIFFLLYSGACLCGFFFTIVYVKESIMYQKQRTPIQQESLSEDSSF</sequence>
<evidence type="ECO:0000259" key="17">
    <source>
        <dbReference type="PROSITE" id="PS50850"/>
    </source>
</evidence>
<comment type="catalytic activity">
    <reaction evidence="10">
        <text>D-xylose(out) = D-xylose(in)</text>
        <dbReference type="Rhea" id="RHEA:78427"/>
        <dbReference type="ChEBI" id="CHEBI:53455"/>
    </reaction>
    <physiologicalReaction direction="left-to-right" evidence="10">
        <dbReference type="Rhea" id="RHEA:78428"/>
    </physiologicalReaction>
</comment>
<organism evidence="18 19">
    <name type="scientific">Euplotes crassus</name>
    <dbReference type="NCBI Taxonomy" id="5936"/>
    <lineage>
        <taxon>Eukaryota</taxon>
        <taxon>Sar</taxon>
        <taxon>Alveolata</taxon>
        <taxon>Ciliophora</taxon>
        <taxon>Intramacronucleata</taxon>
        <taxon>Spirotrichea</taxon>
        <taxon>Hypotrichia</taxon>
        <taxon>Euplotida</taxon>
        <taxon>Euplotidae</taxon>
        <taxon>Moneuplotes</taxon>
    </lineage>
</organism>
<dbReference type="InterPro" id="IPR005829">
    <property type="entry name" value="Sugar_transporter_CS"/>
</dbReference>
<dbReference type="InterPro" id="IPR020846">
    <property type="entry name" value="MFS_dom"/>
</dbReference>
<evidence type="ECO:0000256" key="3">
    <source>
        <dbReference type="ARBA" id="ARBA00011738"/>
    </source>
</evidence>
<dbReference type="InterPro" id="IPR036259">
    <property type="entry name" value="MFS_trans_sf"/>
</dbReference>
<feature type="chain" id="PRO_5042190901" description="Hexose transporter 1" evidence="16">
    <location>
        <begin position="18"/>
        <end position="474"/>
    </location>
</feature>
<accession>A0AAD1U8W8</accession>
<evidence type="ECO:0000256" key="5">
    <source>
        <dbReference type="ARBA" id="ARBA00022692"/>
    </source>
</evidence>
<evidence type="ECO:0000256" key="9">
    <source>
        <dbReference type="ARBA" id="ARBA00044648"/>
    </source>
</evidence>
<feature type="transmembrane region" description="Helical" evidence="15">
    <location>
        <begin position="261"/>
        <end position="281"/>
    </location>
</feature>
<feature type="transmembrane region" description="Helical" evidence="15">
    <location>
        <begin position="79"/>
        <end position="96"/>
    </location>
</feature>
<keyword evidence="19" id="KW-1185">Reference proteome</keyword>
<evidence type="ECO:0000256" key="11">
    <source>
        <dbReference type="ARBA" id="ARBA00044662"/>
    </source>
</evidence>
<evidence type="ECO:0000256" key="10">
    <source>
        <dbReference type="ARBA" id="ARBA00044656"/>
    </source>
</evidence>
<evidence type="ECO:0000313" key="19">
    <source>
        <dbReference type="Proteomes" id="UP001295684"/>
    </source>
</evidence>
<feature type="signal peptide" evidence="16">
    <location>
        <begin position="1"/>
        <end position="17"/>
    </location>
</feature>
<protein>
    <recommendedName>
        <fullName evidence="14">Hexose transporter 1</fullName>
    </recommendedName>
</protein>
<comment type="subunit">
    <text evidence="3">Homodimer.</text>
</comment>
<evidence type="ECO:0000313" key="18">
    <source>
        <dbReference type="EMBL" id="CAI2364113.1"/>
    </source>
</evidence>